<dbReference type="AlphaFoldDB" id="A0AAN7W0G8"/>
<keyword evidence="10 15" id="KW-1133">Transmembrane helix</keyword>
<proteinExistence type="inferred from homology"/>
<feature type="transmembrane region" description="Helical" evidence="15">
    <location>
        <begin position="341"/>
        <end position="362"/>
    </location>
</feature>
<evidence type="ECO:0000256" key="7">
    <source>
        <dbReference type="ARBA" id="ARBA00022679"/>
    </source>
</evidence>
<dbReference type="GO" id="GO:0006488">
    <property type="term" value="P:dolichol-linked oligosaccharide biosynthetic process"/>
    <property type="evidence" value="ECO:0007669"/>
    <property type="project" value="InterPro"/>
</dbReference>
<comment type="pathway">
    <text evidence="2">Protein modification; protein glycosylation.</text>
</comment>
<gene>
    <name evidence="17" type="primary">ALG10</name>
    <name evidence="17" type="ORF">LTR97_007443</name>
</gene>
<keyword evidence="8 15" id="KW-0812">Transmembrane</keyword>
<reference evidence="17" key="1">
    <citation type="submission" date="2023-08" db="EMBL/GenBank/DDBJ databases">
        <title>Black Yeasts Isolated from many extreme environments.</title>
        <authorList>
            <person name="Coleine C."/>
            <person name="Stajich J.E."/>
            <person name="Selbmann L."/>
        </authorList>
    </citation>
    <scope>NUCLEOTIDE SEQUENCE</scope>
    <source>
        <strain evidence="17">CCFEE 5810</strain>
    </source>
</reference>
<feature type="transmembrane region" description="Helical" evidence="15">
    <location>
        <begin position="374"/>
        <end position="397"/>
    </location>
</feature>
<feature type="transmembrane region" description="Helical" evidence="15">
    <location>
        <begin position="81"/>
        <end position="106"/>
    </location>
</feature>
<evidence type="ECO:0000256" key="14">
    <source>
        <dbReference type="ARBA" id="ARBA00048064"/>
    </source>
</evidence>
<evidence type="ECO:0000256" key="10">
    <source>
        <dbReference type="ARBA" id="ARBA00022989"/>
    </source>
</evidence>
<evidence type="ECO:0000256" key="1">
    <source>
        <dbReference type="ARBA" id="ARBA00004477"/>
    </source>
</evidence>
<evidence type="ECO:0000256" key="9">
    <source>
        <dbReference type="ARBA" id="ARBA00022824"/>
    </source>
</evidence>
<dbReference type="GO" id="GO:0106073">
    <property type="term" value="F:dolichyl pyrophosphate Glc2Man9GlcNAc2 alpha-1,2-glucosyltransferase activity"/>
    <property type="evidence" value="ECO:0007669"/>
    <property type="project" value="UniProtKB-EC"/>
</dbReference>
<protein>
    <recommendedName>
        <fullName evidence="5">Dol-P-Glc:Glc(2)Man(9)GlcNAc(2)-PP-Dol alpha-1,2-glucosyltransferase</fullName>
        <ecNumber evidence="4">2.4.1.256</ecNumber>
    </recommendedName>
    <alternativeName>
        <fullName evidence="12">Asparagine-linked glycosylation protein 10</fullName>
    </alternativeName>
</protein>
<keyword evidence="11 15" id="KW-0472">Membrane</keyword>
<dbReference type="InterPro" id="IPR016900">
    <property type="entry name" value="Alg10"/>
</dbReference>
<evidence type="ECO:0000256" key="3">
    <source>
        <dbReference type="ARBA" id="ARBA00010600"/>
    </source>
</evidence>
<feature type="transmembrane region" description="Helical" evidence="15">
    <location>
        <begin position="470"/>
        <end position="490"/>
    </location>
</feature>
<dbReference type="GO" id="GO:0005789">
    <property type="term" value="C:endoplasmic reticulum membrane"/>
    <property type="evidence" value="ECO:0007669"/>
    <property type="project" value="UniProtKB-SubCell"/>
</dbReference>
<evidence type="ECO:0000313" key="18">
    <source>
        <dbReference type="Proteomes" id="UP001310594"/>
    </source>
</evidence>
<keyword evidence="7 17" id="KW-0808">Transferase</keyword>
<keyword evidence="16" id="KW-0732">Signal</keyword>
<evidence type="ECO:0000256" key="4">
    <source>
        <dbReference type="ARBA" id="ARBA00011967"/>
    </source>
</evidence>
<evidence type="ECO:0000256" key="5">
    <source>
        <dbReference type="ARBA" id="ARBA00018512"/>
    </source>
</evidence>
<dbReference type="PIRSF" id="PIRSF028810">
    <property type="entry name" value="Alpha1_2_glucosyltferase_Alg10"/>
    <property type="match status" value="1"/>
</dbReference>
<evidence type="ECO:0000256" key="15">
    <source>
        <dbReference type="SAM" id="Phobius"/>
    </source>
</evidence>
<sequence length="571" mass="65029">MAAALGALLVPLSSWFLAVNRTVTEPYLDEVFHVRQAQVYCRGRFDVWDPKITTPPGLYLLSYAASGLERLQEKVGLGHQLLALDCSLTGLRAINAVGVLLLFFAVRSSYLHRAPAAALEHRGLFEHSALNVVLFPPLFFFSALYYTDVWSALSVVASYAFLSKAYRDEYGYWSRTLGLVALGLVSLMFRQTNIFWITALPAGIVLVKELDCGHQAIRDSMHRKAEGFGDTLYNIAKTSWKMGVIYDPPIRDAWVDDFVLTTVSIIACILRLLTQPKRVVNLVITLGPYLVLAASFTAFVIWNGGVVLGDKSNHVATLHAPQMLYLWPFVAFFSWPMLYPYLLLTPVMLLTWLPVFGALEAVQLFKRSRLLPRLSLAFIAASVACVVIWGNTIVHPFTLADNRHYIFYAFKRLLHPWWVRYAASPIYVLCCWACTQVLGAEPADTQIFAETMHGVSRKIPIPDGQHSARISFALVLVATSILQLITAPLVEPRYFILPWMFWRMHVPLRIPVWRSGKDSKWSYKTLWEDYDHRLWFETAWLLFVNAVTGYIFLYWGFAWPQEPGKVQRFMW</sequence>
<dbReference type="EMBL" id="JAVRQU010000011">
    <property type="protein sequence ID" value="KAK5697306.1"/>
    <property type="molecule type" value="Genomic_DNA"/>
</dbReference>
<evidence type="ECO:0000256" key="13">
    <source>
        <dbReference type="ARBA" id="ARBA00044727"/>
    </source>
</evidence>
<comment type="subcellular location">
    <subcellularLocation>
        <location evidence="1">Endoplasmic reticulum membrane</location>
        <topology evidence="1">Multi-pass membrane protein</topology>
    </subcellularLocation>
</comment>
<keyword evidence="9" id="KW-0256">Endoplasmic reticulum</keyword>
<feature type="transmembrane region" description="Helical" evidence="15">
    <location>
        <begin position="279"/>
        <end position="302"/>
    </location>
</feature>
<feature type="transmembrane region" description="Helical" evidence="15">
    <location>
        <begin position="534"/>
        <end position="557"/>
    </location>
</feature>
<evidence type="ECO:0000256" key="11">
    <source>
        <dbReference type="ARBA" id="ARBA00023136"/>
    </source>
</evidence>
<dbReference type="PANTHER" id="PTHR12989:SF10">
    <property type="entry name" value="DOL-P-GLC:GLC(2)MAN(9)GLCNAC(2)-PP-DOL ALPHA-1,2-GLUCOSYLTRANSFERASE-RELATED"/>
    <property type="match status" value="1"/>
</dbReference>
<feature type="transmembrane region" description="Helical" evidence="15">
    <location>
        <begin position="127"/>
        <end position="146"/>
    </location>
</feature>
<organism evidence="17 18">
    <name type="scientific">Elasticomyces elasticus</name>
    <dbReference type="NCBI Taxonomy" id="574655"/>
    <lineage>
        <taxon>Eukaryota</taxon>
        <taxon>Fungi</taxon>
        <taxon>Dikarya</taxon>
        <taxon>Ascomycota</taxon>
        <taxon>Pezizomycotina</taxon>
        <taxon>Dothideomycetes</taxon>
        <taxon>Dothideomycetidae</taxon>
        <taxon>Mycosphaerellales</taxon>
        <taxon>Teratosphaeriaceae</taxon>
        <taxon>Elasticomyces</taxon>
    </lineage>
</organism>
<feature type="transmembrane region" description="Helical" evidence="15">
    <location>
        <begin position="417"/>
        <end position="438"/>
    </location>
</feature>
<dbReference type="PANTHER" id="PTHR12989">
    <property type="entry name" value="ALPHA-1,2-GLUCOSYLTRANSFERASE ALG10"/>
    <property type="match status" value="1"/>
</dbReference>
<feature type="transmembrane region" description="Helical" evidence="15">
    <location>
        <begin position="172"/>
        <end position="189"/>
    </location>
</feature>
<evidence type="ECO:0000313" key="17">
    <source>
        <dbReference type="EMBL" id="KAK5697306.1"/>
    </source>
</evidence>
<dbReference type="Pfam" id="PF04922">
    <property type="entry name" value="DIE2_ALG10"/>
    <property type="match status" value="1"/>
</dbReference>
<keyword evidence="6 17" id="KW-0328">Glycosyltransferase</keyword>
<dbReference type="EC" id="2.4.1.256" evidence="4"/>
<feature type="chain" id="PRO_5042842035" description="Dol-P-Glc:Glc(2)Man(9)GlcNAc(2)-PP-Dol alpha-1,2-glucosyltransferase" evidence="16">
    <location>
        <begin position="25"/>
        <end position="571"/>
    </location>
</feature>
<evidence type="ECO:0000256" key="6">
    <source>
        <dbReference type="ARBA" id="ARBA00022676"/>
    </source>
</evidence>
<evidence type="ECO:0000256" key="8">
    <source>
        <dbReference type="ARBA" id="ARBA00022692"/>
    </source>
</evidence>
<dbReference type="Proteomes" id="UP001310594">
    <property type="component" value="Unassembled WGS sequence"/>
</dbReference>
<accession>A0AAN7W0G8</accession>
<evidence type="ECO:0000256" key="16">
    <source>
        <dbReference type="SAM" id="SignalP"/>
    </source>
</evidence>
<comment type="function">
    <text evidence="13">Dol-P-Glc:Glc(2)Man(9)GlcNAc(2)-PP-Dol alpha-1,2-glucosyltransferase that operates in the biosynthetic pathway of dolichol-linked oligosaccharides, the glycan precursors employed in protein asparagine (N)-glycosylation. The assembly of dolichol-linked oligosaccharides begins on the cytosolic side of the endoplasmic reticulum membrane and finishes in its lumen. The sequential addition of sugars to dolichol pyrophosphate produces dolichol-linked oligosaccharides containing fourteen sugars, including two GlcNAcs, nine mannoses and three glucoses. Once assembled, the oligosaccharide is transferred from the lipid to nascent proteins by oligosaccharyltransferases. In the lumen of the endoplasmic reticulum, adds the third and last glucose residue from dolichyl phosphate glucose (Dol-P-Glc) onto the lipid-linked oligosaccharide intermediate Glc(2)Man(9)GlcNAc(2)-PP-Dol to produce Glc(3)Man(9)GlcNAc(2)-PP-Dol.</text>
</comment>
<comment type="similarity">
    <text evidence="3">Belongs to the ALG10 glucosyltransferase family.</text>
</comment>
<evidence type="ECO:0000256" key="2">
    <source>
        <dbReference type="ARBA" id="ARBA00004922"/>
    </source>
</evidence>
<evidence type="ECO:0000256" key="12">
    <source>
        <dbReference type="ARBA" id="ARBA00032069"/>
    </source>
</evidence>
<name>A0AAN7W0G8_9PEZI</name>
<comment type="catalytic activity">
    <reaction evidence="14">
        <text>an alpha-D-Glc-(1-&gt;3)-alpha-D-Glc-(1-&gt;3)-alpha-D-Man-(1-&gt;2)-alpha-D-Man-(1-&gt;2)-alpha-D-Man-(1-&gt;3)-[alpha-D-Man-(1-&gt;2)-alpha-D-Man-(1-&gt;3)-[alpha-D-Man-(1-&gt;2)-alpha-D-Man-(1-&gt;6)]-alpha-D-Man-(1-&gt;6)]-beta-D-Man-(1-&gt;4)-beta-D-GlcNAc-(1-&gt;4)-alpha-D-GlcNAc-diphospho-di-trans,poly-cis-dolichol + a di-trans,poly-cis-dolichyl beta-D-glucosyl phosphate = a alpha-D-Glc-(1-&gt;2)-alpha-D-Glc-(1-&gt;3)-alpha-D-Glc-(1-&gt;3)-alpha-D-Man-(1-&gt;2)-alpha-D-Man-(1-&gt;2)-alpha-D-Man-(1-&gt;3)-[alpha-D-Man-(1-&gt;2)-alpha-D-Man-(1-&gt;3)-[alpha-D-Man-(1-&gt;2)-alpha-D-Man-(1-&gt;6)]-alpha-D-Man-(1-&gt;6)]-beta-D-Man-(1-&gt;4)-beta-D-GlcNAc-(1-&gt;4)-alpha-D-GlcNAc-diphospho-di-trans,poly-cis-dolichol + a di-trans,poly-cis-dolichyl phosphate + H(+)</text>
        <dbReference type="Rhea" id="RHEA:29543"/>
        <dbReference type="Rhea" id="RHEA-COMP:19498"/>
        <dbReference type="Rhea" id="RHEA-COMP:19502"/>
        <dbReference type="Rhea" id="RHEA-COMP:19512"/>
        <dbReference type="Rhea" id="RHEA-COMP:19522"/>
        <dbReference type="ChEBI" id="CHEBI:15378"/>
        <dbReference type="ChEBI" id="CHEBI:57525"/>
        <dbReference type="ChEBI" id="CHEBI:57683"/>
        <dbReference type="ChEBI" id="CHEBI:132522"/>
        <dbReference type="ChEBI" id="CHEBI:132523"/>
        <dbReference type="EC" id="2.4.1.256"/>
    </reaction>
    <physiologicalReaction direction="left-to-right" evidence="14">
        <dbReference type="Rhea" id="RHEA:29544"/>
    </physiologicalReaction>
</comment>
<feature type="signal peptide" evidence="16">
    <location>
        <begin position="1"/>
        <end position="24"/>
    </location>
</feature>
<comment type="caution">
    <text evidence="17">The sequence shown here is derived from an EMBL/GenBank/DDBJ whole genome shotgun (WGS) entry which is preliminary data.</text>
</comment>